<dbReference type="InterPro" id="IPR018461">
    <property type="entry name" value="Na/H_Antiport_NhaC-like_C"/>
</dbReference>
<feature type="transmembrane region" description="Helical" evidence="7">
    <location>
        <begin position="262"/>
        <end position="282"/>
    </location>
</feature>
<evidence type="ECO:0000259" key="8">
    <source>
        <dbReference type="Pfam" id="PF03553"/>
    </source>
</evidence>
<feature type="transmembrane region" description="Helical" evidence="7">
    <location>
        <begin position="385"/>
        <end position="404"/>
    </location>
</feature>
<dbReference type="PANTHER" id="PTHR43478:SF1">
    <property type="entry name" value="NA+_H+ ANTIPORTER NHAC-LIKE C-TERMINAL DOMAIN-CONTAINING PROTEIN"/>
    <property type="match status" value="1"/>
</dbReference>
<feature type="transmembrane region" description="Helical" evidence="7">
    <location>
        <begin position="144"/>
        <end position="164"/>
    </location>
</feature>
<keyword evidence="3 7" id="KW-0812">Transmembrane</keyword>
<evidence type="ECO:0000256" key="1">
    <source>
        <dbReference type="ARBA" id="ARBA00004651"/>
    </source>
</evidence>
<dbReference type="Proteomes" id="UP001321047">
    <property type="component" value="Unassembled WGS sequence"/>
</dbReference>
<feature type="transmembrane region" description="Helical" evidence="7">
    <location>
        <begin position="29"/>
        <end position="53"/>
    </location>
</feature>
<comment type="subcellular location">
    <subcellularLocation>
        <location evidence="1">Cell membrane</location>
        <topology evidence="1">Multi-pass membrane protein</topology>
    </subcellularLocation>
</comment>
<dbReference type="GO" id="GO:0005886">
    <property type="term" value="C:plasma membrane"/>
    <property type="evidence" value="ECO:0007669"/>
    <property type="project" value="UniProtKB-SubCell"/>
</dbReference>
<name>A0AAP3E7U9_9EURY</name>
<feature type="transmembrane region" description="Helical" evidence="7">
    <location>
        <begin position="477"/>
        <end position="496"/>
    </location>
</feature>
<dbReference type="PANTHER" id="PTHR43478">
    <property type="entry name" value="NA+/H+ ANTIPORTER-RELATED"/>
    <property type="match status" value="1"/>
</dbReference>
<feature type="domain" description="Na+/H+ antiporter NhaC-like C-terminal" evidence="8">
    <location>
        <begin position="158"/>
        <end position="495"/>
    </location>
</feature>
<dbReference type="Pfam" id="PF03553">
    <property type="entry name" value="Na_H_antiporter"/>
    <property type="match status" value="1"/>
</dbReference>
<evidence type="ECO:0000256" key="4">
    <source>
        <dbReference type="ARBA" id="ARBA00022989"/>
    </source>
</evidence>
<keyword evidence="10" id="KW-1185">Reference proteome</keyword>
<dbReference type="AlphaFoldDB" id="A0AAP3E7U9"/>
<evidence type="ECO:0000313" key="10">
    <source>
        <dbReference type="Proteomes" id="UP001321047"/>
    </source>
</evidence>
<organism evidence="9 10">
    <name type="scientific">Natronosalvus hydrolyticus</name>
    <dbReference type="NCBI Taxonomy" id="2979988"/>
    <lineage>
        <taxon>Archaea</taxon>
        <taxon>Methanobacteriati</taxon>
        <taxon>Methanobacteriota</taxon>
        <taxon>Stenosarchaea group</taxon>
        <taxon>Halobacteria</taxon>
        <taxon>Halobacteriales</taxon>
        <taxon>Natrialbaceae</taxon>
        <taxon>Natronosalvus</taxon>
    </lineage>
</organism>
<evidence type="ECO:0000256" key="3">
    <source>
        <dbReference type="ARBA" id="ARBA00022692"/>
    </source>
</evidence>
<feature type="transmembrane region" description="Helical" evidence="7">
    <location>
        <begin position="311"/>
        <end position="333"/>
    </location>
</feature>
<feature type="transmembrane region" description="Helical" evidence="7">
    <location>
        <begin position="502"/>
        <end position="519"/>
    </location>
</feature>
<comment type="caution">
    <text evidence="9">The sequence shown here is derived from an EMBL/GenBank/DDBJ whole genome shotgun (WGS) entry which is preliminary data.</text>
</comment>
<evidence type="ECO:0000256" key="7">
    <source>
        <dbReference type="SAM" id="Phobius"/>
    </source>
</evidence>
<dbReference type="RefSeq" id="WP_342809601.1">
    <property type="nucleotide sequence ID" value="NZ_JAOPJZ010000015.1"/>
</dbReference>
<keyword evidence="4 7" id="KW-1133">Transmembrane helix</keyword>
<sequence length="572" mass="60299">MSEFGALSLVPPLLAIALAIWTRRPILSLFVGVWIGGVIFTGGLGVGQTFDWIAGSIADMFHAQILIFTLLLGSGVALIWRLGGAIAVRNWAVARLESQRTTGVTTWLLGIALFFDDYANTAIVGSTMRDISDRMRISREKLSYIVDSTAAPVATIAISSWVAFQLSMVREAFADIEETAGVETPSAFAVYLESIPYNAYALLAIAMVGIIVLSRRDYGEMLDAEHRSWQTGNVTREDAVPLQEVEKDLGEPVLERPMLRTFFLPIIVLIAVTTIGAFWTGYQAAELAGVGEVLGLTTGEFAETIAGEADWAAALVWGSFAMVLSAIVLGLVYDLFDLEDGVETVLDGFGLMLTAVTILVLAWSISAVAGDLGTGEYVAAATEGVLSPAIFPVVVLLTAAFIAFTMGSSWATMGIVTPIALPVAYNLTGDFTLAPVVVGAVFSGAIFGDHTSPISDTTVLSSTFTGADLIDHVRTQAYYAVTVLLVVVFAYLLNGYLGVPPIVFLPLGVLILVGLVYGLSNLDAGRKGVDPVASSVDVDWDETMAEGIAGPSSPGAGEDPDPSSPSGSESGD</sequence>
<feature type="transmembrane region" description="Helical" evidence="7">
    <location>
        <begin position="195"/>
        <end position="213"/>
    </location>
</feature>
<dbReference type="EMBL" id="JAOPJZ010000015">
    <property type="protein sequence ID" value="MCU4753280.1"/>
    <property type="molecule type" value="Genomic_DNA"/>
</dbReference>
<reference evidence="9 10" key="1">
    <citation type="submission" date="2022-09" db="EMBL/GenBank/DDBJ databases">
        <title>Enrichment on poylsaccharides allowed isolation of novel metabolic and taxonomic groups of Haloarchaea.</title>
        <authorList>
            <person name="Sorokin D.Y."/>
            <person name="Elcheninov A.G."/>
            <person name="Khizhniak T.V."/>
            <person name="Kolganova T.V."/>
            <person name="Kublanov I.V."/>
        </authorList>
    </citation>
    <scope>NUCLEOTIDE SEQUENCE [LARGE SCALE GENOMIC DNA]</scope>
    <source>
        <strain evidence="9 10">AArc-curdl1</strain>
    </source>
</reference>
<evidence type="ECO:0000256" key="6">
    <source>
        <dbReference type="SAM" id="MobiDB-lite"/>
    </source>
</evidence>
<proteinExistence type="predicted"/>
<keyword evidence="5 7" id="KW-0472">Membrane</keyword>
<evidence type="ECO:0000313" key="9">
    <source>
        <dbReference type="EMBL" id="MCU4753280.1"/>
    </source>
</evidence>
<keyword evidence="2" id="KW-1003">Cell membrane</keyword>
<feature type="region of interest" description="Disordered" evidence="6">
    <location>
        <begin position="544"/>
        <end position="572"/>
    </location>
</feature>
<protein>
    <submittedName>
        <fullName evidence="9">Na+/H+ antiporter NhaC family protein</fullName>
    </submittedName>
</protein>
<evidence type="ECO:0000256" key="2">
    <source>
        <dbReference type="ARBA" id="ARBA00022475"/>
    </source>
</evidence>
<accession>A0AAP3E7U9</accession>
<feature type="transmembrane region" description="Helical" evidence="7">
    <location>
        <begin position="65"/>
        <end position="84"/>
    </location>
</feature>
<gene>
    <name evidence="9" type="ORF">OB919_15060</name>
</gene>
<evidence type="ECO:0000256" key="5">
    <source>
        <dbReference type="ARBA" id="ARBA00023136"/>
    </source>
</evidence>
<feature type="transmembrane region" description="Helical" evidence="7">
    <location>
        <begin position="345"/>
        <end position="365"/>
    </location>
</feature>